<protein>
    <submittedName>
        <fullName evidence="2">STAS domain-containing protein</fullName>
    </submittedName>
</protein>
<sequence>MPLSCWNERGTGEQPSDRLFHGGRMTTLALAPRLDLTHAEQALTAIRACEGQPLVLDAGGVTHLGGLGLQILLAAARSWRAAGLALTISPRSPAFEEALSLFGLPLDALQSEGAAWA</sequence>
<feature type="domain" description="STAS" evidence="1">
    <location>
        <begin position="54"/>
        <end position="104"/>
    </location>
</feature>
<dbReference type="PROSITE" id="PS50801">
    <property type="entry name" value="STAS"/>
    <property type="match status" value="1"/>
</dbReference>
<organism evidence="2 3">
    <name type="scientific">Paenirhodobacter hankyongi</name>
    <dbReference type="NCBI Taxonomy" id="2294033"/>
    <lineage>
        <taxon>Bacteria</taxon>
        <taxon>Pseudomonadati</taxon>
        <taxon>Pseudomonadota</taxon>
        <taxon>Alphaproteobacteria</taxon>
        <taxon>Rhodobacterales</taxon>
        <taxon>Rhodobacter group</taxon>
        <taxon>Paenirhodobacter</taxon>
    </lineage>
</organism>
<dbReference type="Gene3D" id="3.30.750.24">
    <property type="entry name" value="STAS domain"/>
    <property type="match status" value="1"/>
</dbReference>
<dbReference type="SUPFAM" id="SSF52091">
    <property type="entry name" value="SpoIIaa-like"/>
    <property type="match status" value="1"/>
</dbReference>
<keyword evidence="3" id="KW-1185">Reference proteome</keyword>
<dbReference type="InterPro" id="IPR058548">
    <property type="entry name" value="MlaB-like_STAS"/>
</dbReference>
<comment type="caution">
    <text evidence="2">The sequence shown here is derived from an EMBL/GenBank/DDBJ whole genome shotgun (WGS) entry which is preliminary data.</text>
</comment>
<dbReference type="EMBL" id="RCHI01000005">
    <property type="protein sequence ID" value="RLL70941.1"/>
    <property type="molecule type" value="Genomic_DNA"/>
</dbReference>
<dbReference type="Pfam" id="PF13466">
    <property type="entry name" value="STAS_2"/>
    <property type="match status" value="1"/>
</dbReference>
<proteinExistence type="predicted"/>
<dbReference type="InterPro" id="IPR002645">
    <property type="entry name" value="STAS_dom"/>
</dbReference>
<evidence type="ECO:0000313" key="2">
    <source>
        <dbReference type="EMBL" id="RLL70941.1"/>
    </source>
</evidence>
<dbReference type="InterPro" id="IPR036513">
    <property type="entry name" value="STAS_dom_sf"/>
</dbReference>
<gene>
    <name evidence="2" type="ORF">DYS74_06795</name>
</gene>
<evidence type="ECO:0000259" key="1">
    <source>
        <dbReference type="PROSITE" id="PS50801"/>
    </source>
</evidence>
<name>A0A421BRM8_9RHOB</name>
<dbReference type="Proteomes" id="UP000279673">
    <property type="component" value="Unassembled WGS sequence"/>
</dbReference>
<dbReference type="AlphaFoldDB" id="A0A421BRM8"/>
<evidence type="ECO:0000313" key="3">
    <source>
        <dbReference type="Proteomes" id="UP000279673"/>
    </source>
</evidence>
<reference evidence="2 3" key="1">
    <citation type="submission" date="2018-10" db="EMBL/GenBank/DDBJ databases">
        <title>Rhodobacter sp . BO-81.</title>
        <authorList>
            <person name="Im W.T."/>
        </authorList>
    </citation>
    <scope>NUCLEOTIDE SEQUENCE [LARGE SCALE GENOMIC DNA]</scope>
    <source>
        <strain evidence="2 3">BO-81</strain>
    </source>
</reference>
<accession>A0A421BRM8</accession>